<evidence type="ECO:0000313" key="2">
    <source>
        <dbReference type="Proteomes" id="UP000827872"/>
    </source>
</evidence>
<gene>
    <name evidence="1" type="ORF">K3G42_019551</name>
</gene>
<name>A0ACB8F3L3_9SAUR</name>
<accession>A0ACB8F3L3</accession>
<sequence>MYKKITDGETRCSTAAGRDSLRFSLGGGERNPGRLAWAGWGGGGGGEDRILFLPVASGCVCDGGAEPSQRDRHVGKVNLTLRQPLQESAHWQAGHAFALAVRSSSRARTPTPTAKEKRRTDDPGACRRRVSVGKSLGAAALQSAWPNLLSCRGWGGARVGWRSQQGFPGFDDKQTCWRPAPCCDPEAQG</sequence>
<organism evidence="1 2">
    <name type="scientific">Sphaerodactylus townsendi</name>
    <dbReference type="NCBI Taxonomy" id="933632"/>
    <lineage>
        <taxon>Eukaryota</taxon>
        <taxon>Metazoa</taxon>
        <taxon>Chordata</taxon>
        <taxon>Craniata</taxon>
        <taxon>Vertebrata</taxon>
        <taxon>Euteleostomi</taxon>
        <taxon>Lepidosauria</taxon>
        <taxon>Squamata</taxon>
        <taxon>Bifurcata</taxon>
        <taxon>Gekkota</taxon>
        <taxon>Sphaerodactylidae</taxon>
        <taxon>Sphaerodactylus</taxon>
    </lineage>
</organism>
<reference evidence="1" key="1">
    <citation type="submission" date="2021-08" db="EMBL/GenBank/DDBJ databases">
        <title>The first chromosome-level gecko genome reveals the dynamic sex chromosomes of Neotropical dwarf geckos (Sphaerodactylidae: Sphaerodactylus).</title>
        <authorList>
            <person name="Pinto B.J."/>
            <person name="Keating S.E."/>
            <person name="Gamble T."/>
        </authorList>
    </citation>
    <scope>NUCLEOTIDE SEQUENCE</scope>
    <source>
        <strain evidence="1">TG3544</strain>
    </source>
</reference>
<dbReference type="EMBL" id="CM037618">
    <property type="protein sequence ID" value="KAH7999843.1"/>
    <property type="molecule type" value="Genomic_DNA"/>
</dbReference>
<protein>
    <submittedName>
        <fullName evidence="1">Uncharacterized protein</fullName>
    </submittedName>
</protein>
<keyword evidence="2" id="KW-1185">Reference proteome</keyword>
<proteinExistence type="predicted"/>
<evidence type="ECO:0000313" key="1">
    <source>
        <dbReference type="EMBL" id="KAH7999843.1"/>
    </source>
</evidence>
<comment type="caution">
    <text evidence="1">The sequence shown here is derived from an EMBL/GenBank/DDBJ whole genome shotgun (WGS) entry which is preliminary data.</text>
</comment>
<dbReference type="Proteomes" id="UP000827872">
    <property type="component" value="Linkage Group LG05"/>
</dbReference>